<proteinExistence type="predicted"/>
<sequence length="114" mass="13295">MTSTFRTRKNAYTVTAEILHRNDMEETEEILIDHVPDYGFKNVINLVTLYIGSTPFEMSVKQAESRGNKTSSLQELHILTKYVKTDSEFERYYFNIQGSPEDIKKLDGYFSKLQ</sequence>
<reference evidence="1" key="1">
    <citation type="submission" date="2018-10" db="EMBL/GenBank/DDBJ databases">
        <title>Hidden diversity of soil giant viruses.</title>
        <authorList>
            <person name="Schulz F."/>
            <person name="Alteio L."/>
            <person name="Goudeau D."/>
            <person name="Ryan E.M."/>
            <person name="Malmstrom R.R."/>
            <person name="Blanchard J."/>
            <person name="Woyke T."/>
        </authorList>
    </citation>
    <scope>NUCLEOTIDE SEQUENCE</scope>
    <source>
        <strain evidence="1">SYV1</strain>
    </source>
</reference>
<gene>
    <name evidence="1" type="ORF">Sylvanvirus3_13</name>
</gene>
<evidence type="ECO:0000313" key="1">
    <source>
        <dbReference type="EMBL" id="AYV86559.1"/>
    </source>
</evidence>
<name>A0A3G5AKT4_9VIRU</name>
<protein>
    <submittedName>
        <fullName evidence="1">Uncharacterized protein</fullName>
    </submittedName>
</protein>
<dbReference type="EMBL" id="MK072509">
    <property type="protein sequence ID" value="AYV86559.1"/>
    <property type="molecule type" value="Genomic_DNA"/>
</dbReference>
<organism evidence="1">
    <name type="scientific">Sylvanvirus sp</name>
    <dbReference type="NCBI Taxonomy" id="2487774"/>
    <lineage>
        <taxon>Viruses</taxon>
    </lineage>
</organism>
<accession>A0A3G5AKT4</accession>